<evidence type="ECO:0000256" key="3">
    <source>
        <dbReference type="ARBA" id="ARBA00022679"/>
    </source>
</evidence>
<comment type="function">
    <text evidence="6">Mitochondrial transcription factor that confers selective promoter recognition on the core subunit of the yeast mitochondrial RNA polymerase. Interacts with DNA in a non-specific manner.</text>
</comment>
<dbReference type="STRING" id="670580.A0A1X6NCN8"/>
<evidence type="ECO:0000256" key="5">
    <source>
        <dbReference type="ARBA" id="ARBA00022884"/>
    </source>
</evidence>
<evidence type="ECO:0000256" key="6">
    <source>
        <dbReference type="ARBA" id="ARBA00024915"/>
    </source>
</evidence>
<evidence type="ECO:0000313" key="9">
    <source>
        <dbReference type="EMBL" id="OSX66405.1"/>
    </source>
</evidence>
<dbReference type="PROSITE" id="PS51689">
    <property type="entry name" value="SAM_RNA_A_N6_MT"/>
    <property type="match status" value="1"/>
</dbReference>
<evidence type="ECO:0000313" key="10">
    <source>
        <dbReference type="Proteomes" id="UP000194127"/>
    </source>
</evidence>
<dbReference type="AlphaFoldDB" id="A0A1X6NCN8"/>
<evidence type="ECO:0000256" key="1">
    <source>
        <dbReference type="ARBA" id="ARBA00004173"/>
    </source>
</evidence>
<evidence type="ECO:0000256" key="8">
    <source>
        <dbReference type="RuleBase" id="RU362106"/>
    </source>
</evidence>
<evidence type="ECO:0000256" key="7">
    <source>
        <dbReference type="PROSITE-ProRule" id="PRU01026"/>
    </source>
</evidence>
<dbReference type="GO" id="GO:0006391">
    <property type="term" value="P:transcription initiation at mitochondrial promoter"/>
    <property type="evidence" value="ECO:0007669"/>
    <property type="project" value="TreeGrafter"/>
</dbReference>
<evidence type="ECO:0000256" key="2">
    <source>
        <dbReference type="ARBA" id="ARBA00022603"/>
    </source>
</evidence>
<organism evidence="9 10">
    <name type="scientific">Postia placenta MAD-698-R-SB12</name>
    <dbReference type="NCBI Taxonomy" id="670580"/>
    <lineage>
        <taxon>Eukaryota</taxon>
        <taxon>Fungi</taxon>
        <taxon>Dikarya</taxon>
        <taxon>Basidiomycota</taxon>
        <taxon>Agaricomycotina</taxon>
        <taxon>Agaricomycetes</taxon>
        <taxon>Polyporales</taxon>
        <taxon>Adustoporiaceae</taxon>
        <taxon>Rhodonia</taxon>
    </lineage>
</organism>
<reference evidence="9 10" key="1">
    <citation type="submission" date="2017-04" db="EMBL/GenBank/DDBJ databases">
        <title>Genome Sequence of the Model Brown-Rot Fungus Postia placenta SB12.</title>
        <authorList>
            <consortium name="DOE Joint Genome Institute"/>
            <person name="Gaskell J."/>
            <person name="Kersten P."/>
            <person name="Larrondo L.F."/>
            <person name="Canessa P."/>
            <person name="Martinez D."/>
            <person name="Hibbett D."/>
            <person name="Schmoll M."/>
            <person name="Kubicek C.P."/>
            <person name="Martinez A.T."/>
            <person name="Yadav J."/>
            <person name="Master E."/>
            <person name="Magnuson J.K."/>
            <person name="James T."/>
            <person name="Yaver D."/>
            <person name="Berka R."/>
            <person name="Labutti K."/>
            <person name="Lipzen A."/>
            <person name="Aerts A."/>
            <person name="Barry K."/>
            <person name="Henrissat B."/>
            <person name="Blanchette R."/>
            <person name="Grigoriev I."/>
            <person name="Cullen D."/>
        </authorList>
    </citation>
    <scope>NUCLEOTIDE SEQUENCE [LARGE SCALE GENOMIC DNA]</scope>
    <source>
        <strain evidence="9 10">MAD-698-R-SB12</strain>
    </source>
</reference>
<dbReference type="RefSeq" id="XP_024343199.1">
    <property type="nucleotide sequence ID" value="XM_024488549.1"/>
</dbReference>
<dbReference type="Gene3D" id="3.40.50.150">
    <property type="entry name" value="Vaccinia Virus protein VP39"/>
    <property type="match status" value="1"/>
</dbReference>
<dbReference type="GO" id="GO:0005759">
    <property type="term" value="C:mitochondrial matrix"/>
    <property type="evidence" value="ECO:0007669"/>
    <property type="project" value="TreeGrafter"/>
</dbReference>
<dbReference type="OrthoDB" id="16079at2759"/>
<dbReference type="Pfam" id="PF00398">
    <property type="entry name" value="RrnaAD"/>
    <property type="match status" value="1"/>
</dbReference>
<dbReference type="EMBL" id="KZ110592">
    <property type="protein sequence ID" value="OSX66405.1"/>
    <property type="molecule type" value="Genomic_DNA"/>
</dbReference>
<keyword evidence="2 7" id="KW-0489">Methyltransferase</keyword>
<comment type="subcellular location">
    <subcellularLocation>
        <location evidence="1">Mitochondrion</location>
    </subcellularLocation>
</comment>
<dbReference type="GO" id="GO:0000179">
    <property type="term" value="F:rRNA (adenine-N6,N6-)-dimethyltransferase activity"/>
    <property type="evidence" value="ECO:0007669"/>
    <property type="project" value="UniProtKB-UniRule"/>
</dbReference>
<comment type="caution">
    <text evidence="7">Lacks conserved residue(s) required for the propagation of feature annotation.</text>
</comment>
<comment type="similarity">
    <text evidence="7 8">Belongs to the class I-like SAM-binding methyltransferase superfamily. rRNA adenine N(6)-methyltransferase family.</text>
</comment>
<dbReference type="EC" id="2.1.1.-" evidence="8"/>
<dbReference type="PANTHER" id="PTHR11727:SF17">
    <property type="entry name" value="DIMETHYLADENOSINE TRANSFERASE 1, MITOCHONDRIAL"/>
    <property type="match status" value="1"/>
</dbReference>
<proteinExistence type="inferred from homology"/>
<dbReference type="GO" id="GO:0034246">
    <property type="term" value="F:mitochondrial transcription factor activity"/>
    <property type="evidence" value="ECO:0007669"/>
    <property type="project" value="TreeGrafter"/>
</dbReference>
<dbReference type="InterPro" id="IPR029063">
    <property type="entry name" value="SAM-dependent_MTases_sf"/>
</dbReference>
<gene>
    <name evidence="9" type="ORF">POSPLADRAFT_1177873</name>
</gene>
<keyword evidence="5 7" id="KW-0694">RNA-binding</keyword>
<feature type="binding site" evidence="7">
    <location>
        <position position="54"/>
    </location>
    <ligand>
        <name>S-adenosyl-L-methionine</name>
        <dbReference type="ChEBI" id="CHEBI:59789"/>
    </ligand>
</feature>
<accession>A0A1X6NCN8</accession>
<keyword evidence="10" id="KW-1185">Reference proteome</keyword>
<dbReference type="InterPro" id="IPR023165">
    <property type="entry name" value="rRNA_Ade_diMease-like_C"/>
</dbReference>
<dbReference type="InterPro" id="IPR001737">
    <property type="entry name" value="KsgA/Erm"/>
</dbReference>
<dbReference type="PANTHER" id="PTHR11727">
    <property type="entry name" value="DIMETHYLADENOSINE TRANSFERASE"/>
    <property type="match status" value="1"/>
</dbReference>
<keyword evidence="3 7" id="KW-0808">Transferase</keyword>
<protein>
    <recommendedName>
        <fullName evidence="8">rRNA adenine N(6)-methyltransferase</fullName>
        <ecNumber evidence="8">2.1.1.-</ecNumber>
    </recommendedName>
</protein>
<evidence type="ECO:0000256" key="4">
    <source>
        <dbReference type="ARBA" id="ARBA00022691"/>
    </source>
</evidence>
<dbReference type="SUPFAM" id="SSF53335">
    <property type="entry name" value="S-adenosyl-L-methionine-dependent methyltransferases"/>
    <property type="match status" value="1"/>
</dbReference>
<feature type="binding site" evidence="7">
    <location>
        <position position="110"/>
    </location>
    <ligand>
        <name>S-adenosyl-L-methionine</name>
        <dbReference type="ChEBI" id="CHEBI:59789"/>
    </ligand>
</feature>
<dbReference type="Proteomes" id="UP000194127">
    <property type="component" value="Unassembled WGS sequence"/>
</dbReference>
<dbReference type="GeneID" id="36333498"/>
<sequence>MQTVHPSWRLARSLCRTCRRSYSTQNHIPPLPPLSEWKTLFGSSATIVRDRVSVKSPETARSIVQSFVSGQSPAAGQGKIIVEAFPGPGALSRALLELPESHVKKLIILEDNEDYLNYLKPLEDADSRVKVVPLSGFDWDTYSHIEEAGLLNDVQTVPWESGLHPQLHFISHLQHTVKGEQLVAQLYRCIPDRSWLYKYGRVPMSFVLSEWVWDRIAGKPGTTKRCKLSVIAEGTAENKLSLGSGSLLPYDSHFHPSPARTAAGRPVGLRKPGHPMVTMNVVPHAEQIITKGMLDKWDYCLRRLFVLKSTPLKRAISSLAPGAQSLLKPIWDPSLPRDERVDINKPVRDFTLADWTILMRAFDEWPFAPEDLMISDAFTRQNAVRVVM</sequence>
<dbReference type="Gene3D" id="1.10.8.100">
    <property type="entry name" value="Ribosomal RNA adenine dimethylase-like, domain 2"/>
    <property type="match status" value="1"/>
</dbReference>
<keyword evidence="8" id="KW-0698">rRNA processing</keyword>
<keyword evidence="4 7" id="KW-0949">S-adenosyl-L-methionine</keyword>
<dbReference type="GO" id="GO:0003723">
    <property type="term" value="F:RNA binding"/>
    <property type="evidence" value="ECO:0007669"/>
    <property type="project" value="UniProtKB-UniRule"/>
</dbReference>
<name>A0A1X6NCN8_9APHY</name>